<proteinExistence type="inferred from homology"/>
<feature type="compositionally biased region" description="Low complexity" evidence="6">
    <location>
        <begin position="313"/>
        <end position="325"/>
    </location>
</feature>
<dbReference type="GO" id="GO:0005912">
    <property type="term" value="C:adherens junction"/>
    <property type="evidence" value="ECO:0007669"/>
    <property type="project" value="TreeGrafter"/>
</dbReference>
<evidence type="ECO:0000313" key="9">
    <source>
        <dbReference type="Proteomes" id="UP000261540"/>
    </source>
</evidence>
<dbReference type="GeneTree" id="ENSGT00940000159479"/>
<evidence type="ECO:0000256" key="1">
    <source>
        <dbReference type="ARBA" id="ARBA00004245"/>
    </source>
</evidence>
<evidence type="ECO:0000256" key="3">
    <source>
        <dbReference type="ARBA" id="ARBA00022490"/>
    </source>
</evidence>
<dbReference type="Gene3D" id="6.10.250.3120">
    <property type="match status" value="1"/>
</dbReference>
<dbReference type="GO" id="GO:0016324">
    <property type="term" value="C:apical plasma membrane"/>
    <property type="evidence" value="ECO:0007669"/>
    <property type="project" value="TreeGrafter"/>
</dbReference>
<feature type="region of interest" description="Disordered" evidence="6">
    <location>
        <begin position="259"/>
        <end position="394"/>
    </location>
</feature>
<protein>
    <submittedName>
        <fullName evidence="8">Shroom family member 4</fullName>
    </submittedName>
</protein>
<feature type="region of interest" description="Disordered" evidence="6">
    <location>
        <begin position="977"/>
        <end position="1046"/>
    </location>
</feature>
<sequence>MQLHSGPFGVPWPPAGESSDLSMQWSQLSRYCSTDRSSSLGSMESLDPPCQGCCDSQLSPVDPVIFSNKRDSAYSSFSASSNTSDYTVSLRQEDGSSVDSLFHSLGSCRYADGRCQDPDGDAGLFPEEPNRKSYSSCRRPEARARPSSYGYEEERGPSTPARVPPQPPVRRDSFRATRGRPRAAEQRCLSAPVDISGIAGCWVEDPIEIQDRSSAATPCKLADSKPCQQECSLDQYYSFNSELEACDCSQRTPCKENLSASHLQPGLSPSPSLCPLDPPSGGVRESVQPPCSLPKAPKKKHGAASHRHSAPDSLLSTELSTLSLSGSPRLDSDLHPHGPWARSSLHCEEDPETESGKNTMPLEKWSSSRCSTPGSVAASEPEDPQAEGEAAQSTASLLCTHQTWCSPLTAPGEEPAEHPQPVEPAALEEDCRGLYTVASRDALEQEKQDREGYRDRESLIQVGRQDCSRQRRLSKSLRRSERFATNLRNEIQRKKAQLLKCRDSANLLQGEEPLEEEEWGEQHSLGASSDIAAVSSKMAAPPTSSTKGHSSLGDPSWGSQHTQRAGPCHTRVVEEPGPAGKPRRWRWTRETEPSWTAGSRTSEESTKPVTKPHSWSKLENTDIPPFADRRKFFEETSRSVPVLSQPGPTSYRQRPDMQRRNLEQAKIETPGRRTEANQRRYSYQGDVGDDVLYHQLQETRRTLSGSCGADQEITRPSLNSHYGGNRFDNPEVLEIKQFSRIDENSLRLPSSCLGNQISPQEKPGQKQTCRAPLEVHPMKMMEKTKLSRNLSLTERDLLNCRSGLRPPDGATLPHCDNFGVVETRRACDTKEHAAQHAQRGRALSEGSIHLARRLQTNAVTIHISEAEKPTESGIAARKKGVPPPRPPPPDWEKFYRRRASHQSLISCPFSPAEETPYPSRPQEHAGYLDVARQRSHSLPLSDGPGSVTVLQETCRPAVPVGEAPSRAAPCARLSVSESARNAEQEPEQEPAWLSDPIHLGSWAGTKHKKVSSQSVTEKDLSMVQFSPEIRPSGSPETSNDAEPSLGPVHLEAGRVEEEPLETDIDTPQAAEAAGSLAEGQPRASARPGAVLETDIDMVPEGGPLSTGALAAPPGPAAEVWCGGAGESAGAKLLEELLPRGGGGDVSREVWRGGRSGLELSVDTLERRARRPPFHPPGPGSRCLSYYGTSAAKAQLLTKMKEQTSFGEDEEDHELSYKKQLIESLEKKLDVLREAQQGLREDIQANYQLGEEVEALVLAVCKPGEVDKYRMFIGDLDMVVSLLLSLSGRLLRVESNLESLGADCGPQERLSLLQKKQQLLSQLGEAQELKEHVERREQAVCRALGRSLAPEQLRDYSHFVKMKAALLVEQRQLEDKIRLGEEQLCGLRESLALSGALDRASGFC</sequence>
<evidence type="ECO:0000256" key="4">
    <source>
        <dbReference type="ARBA" id="ARBA00023212"/>
    </source>
</evidence>
<dbReference type="GO" id="GO:0051015">
    <property type="term" value="F:actin filament binding"/>
    <property type="evidence" value="ECO:0007669"/>
    <property type="project" value="InterPro"/>
</dbReference>
<feature type="region of interest" description="Disordered" evidence="6">
    <location>
        <begin position="637"/>
        <end position="659"/>
    </location>
</feature>
<dbReference type="GO" id="GO:0007015">
    <property type="term" value="P:actin filament organization"/>
    <property type="evidence" value="ECO:0007669"/>
    <property type="project" value="TreeGrafter"/>
</dbReference>
<organism evidence="8 9">
    <name type="scientific">Paramormyrops kingsleyae</name>
    <dbReference type="NCBI Taxonomy" id="1676925"/>
    <lineage>
        <taxon>Eukaryota</taxon>
        <taxon>Metazoa</taxon>
        <taxon>Chordata</taxon>
        <taxon>Craniata</taxon>
        <taxon>Vertebrata</taxon>
        <taxon>Euteleostomi</taxon>
        <taxon>Actinopterygii</taxon>
        <taxon>Neopterygii</taxon>
        <taxon>Teleostei</taxon>
        <taxon>Osteoglossocephala</taxon>
        <taxon>Osteoglossomorpha</taxon>
        <taxon>Osteoglossiformes</taxon>
        <taxon>Mormyridae</taxon>
        <taxon>Paramormyrops</taxon>
    </lineage>
</organism>
<dbReference type="PROSITE" id="PS51307">
    <property type="entry name" value="ASD2"/>
    <property type="match status" value="1"/>
</dbReference>
<feature type="region of interest" description="Disordered" evidence="6">
    <location>
        <begin position="119"/>
        <end position="185"/>
    </location>
</feature>
<dbReference type="InterPro" id="IPR027685">
    <property type="entry name" value="Shroom_fam"/>
</dbReference>
<dbReference type="PANTHER" id="PTHR15012">
    <property type="entry name" value="APICAL PROTEIN/SHROOM-RELATED"/>
    <property type="match status" value="1"/>
</dbReference>
<dbReference type="Ensembl" id="ENSPKIT00000038795.1">
    <property type="protein sequence ID" value="ENSPKIP00000014356.1"/>
    <property type="gene ID" value="ENSPKIG00000001447.1"/>
</dbReference>
<dbReference type="GO" id="GO:0030864">
    <property type="term" value="C:cortical actin cytoskeleton"/>
    <property type="evidence" value="ECO:0007669"/>
    <property type="project" value="TreeGrafter"/>
</dbReference>
<keyword evidence="4" id="KW-0206">Cytoskeleton</keyword>
<evidence type="ECO:0000256" key="2">
    <source>
        <dbReference type="ARBA" id="ARBA00006469"/>
    </source>
</evidence>
<dbReference type="InterPro" id="IPR014799">
    <property type="entry name" value="ASD2_dom"/>
</dbReference>
<accession>A0A3B3R9M7</accession>
<feature type="compositionally biased region" description="Low complexity" evidence="6">
    <location>
        <begin position="265"/>
        <end position="282"/>
    </location>
</feature>
<feature type="compositionally biased region" description="Polar residues" evidence="6">
    <location>
        <begin position="365"/>
        <end position="374"/>
    </location>
</feature>
<comment type="subcellular location">
    <subcellularLocation>
        <location evidence="1">Cytoplasm</location>
        <location evidence="1">Cytoskeleton</location>
    </subcellularLocation>
</comment>
<dbReference type="PANTHER" id="PTHR15012:SF35">
    <property type="entry name" value="PROTEIN SHROOM4"/>
    <property type="match status" value="1"/>
</dbReference>
<feature type="region of interest" description="Disordered" evidence="6">
    <location>
        <begin position="1"/>
        <end position="21"/>
    </location>
</feature>
<keyword evidence="9" id="KW-1185">Reference proteome</keyword>
<feature type="region of interest" description="Disordered" evidence="6">
    <location>
        <begin position="703"/>
        <end position="725"/>
    </location>
</feature>
<dbReference type="GO" id="GO:0043296">
    <property type="term" value="C:apical junction complex"/>
    <property type="evidence" value="ECO:0007669"/>
    <property type="project" value="TreeGrafter"/>
</dbReference>
<dbReference type="Proteomes" id="UP000261540">
    <property type="component" value="Unplaced"/>
</dbReference>
<name>A0A3B3R9M7_9TELE</name>
<evidence type="ECO:0000256" key="5">
    <source>
        <dbReference type="SAM" id="Coils"/>
    </source>
</evidence>
<feature type="coiled-coil region" evidence="5">
    <location>
        <begin position="1214"/>
        <end position="1241"/>
    </location>
</feature>
<feature type="compositionally biased region" description="Basic residues" evidence="6">
    <location>
        <begin position="296"/>
        <end position="308"/>
    </location>
</feature>
<feature type="coiled-coil region" evidence="5">
    <location>
        <begin position="477"/>
        <end position="504"/>
    </location>
</feature>
<comment type="similarity">
    <text evidence="2">Belongs to the shroom family.</text>
</comment>
<reference evidence="8" key="2">
    <citation type="submission" date="2025-09" db="UniProtKB">
        <authorList>
            <consortium name="Ensembl"/>
        </authorList>
    </citation>
    <scope>IDENTIFICATION</scope>
</reference>
<evidence type="ECO:0000259" key="7">
    <source>
        <dbReference type="PROSITE" id="PS51307"/>
    </source>
</evidence>
<dbReference type="Pfam" id="PF08687">
    <property type="entry name" value="ASD2"/>
    <property type="match status" value="1"/>
</dbReference>
<feature type="domain" description="ASD2" evidence="7">
    <location>
        <begin position="1103"/>
        <end position="1391"/>
    </location>
</feature>
<evidence type="ECO:0000313" key="8">
    <source>
        <dbReference type="Ensembl" id="ENSPKIP00000014356.1"/>
    </source>
</evidence>
<evidence type="ECO:0000256" key="6">
    <source>
        <dbReference type="SAM" id="MobiDB-lite"/>
    </source>
</evidence>
<keyword evidence="3" id="KW-0963">Cytoplasm</keyword>
<reference evidence="8" key="1">
    <citation type="submission" date="2025-08" db="UniProtKB">
        <authorList>
            <consortium name="Ensembl"/>
        </authorList>
    </citation>
    <scope>IDENTIFICATION</scope>
</reference>
<dbReference type="STRING" id="1676925.ENSPKIP00000014356"/>
<feature type="region of interest" description="Disordered" evidence="6">
    <location>
        <begin position="868"/>
        <end position="891"/>
    </location>
</feature>
<keyword evidence="5" id="KW-0175">Coiled coil</keyword>
<feature type="region of interest" description="Disordered" evidence="6">
    <location>
        <begin position="535"/>
        <end position="622"/>
    </location>
</feature>